<evidence type="ECO:0000256" key="6">
    <source>
        <dbReference type="ARBA" id="ARBA00038255"/>
    </source>
</evidence>
<dbReference type="EMBL" id="BLXT01006878">
    <property type="protein sequence ID" value="GFO34229.1"/>
    <property type="molecule type" value="Genomic_DNA"/>
</dbReference>
<evidence type="ECO:0000256" key="2">
    <source>
        <dbReference type="ARBA" id="ARBA00022490"/>
    </source>
</evidence>
<name>A0AAV4CQU4_9GAST</name>
<dbReference type="Gene3D" id="2.130.10.10">
    <property type="entry name" value="YVTN repeat-like/Quinoprotein amine dehydrogenase"/>
    <property type="match status" value="4"/>
</dbReference>
<evidence type="ECO:0000256" key="4">
    <source>
        <dbReference type="ARBA" id="ARBA00022694"/>
    </source>
</evidence>
<reference evidence="10 11" key="1">
    <citation type="journal article" date="2021" name="Elife">
        <title>Chloroplast acquisition without the gene transfer in kleptoplastic sea slugs, Plakobranchus ocellatus.</title>
        <authorList>
            <person name="Maeda T."/>
            <person name="Takahashi S."/>
            <person name="Yoshida T."/>
            <person name="Shimamura S."/>
            <person name="Takaki Y."/>
            <person name="Nagai Y."/>
            <person name="Toyoda A."/>
            <person name="Suzuki Y."/>
            <person name="Arimoto A."/>
            <person name="Ishii H."/>
            <person name="Satoh N."/>
            <person name="Nishiyama T."/>
            <person name="Hasebe M."/>
            <person name="Maruyama T."/>
            <person name="Minagawa J."/>
            <person name="Obokata J."/>
            <person name="Shigenobu S."/>
        </authorList>
    </citation>
    <scope>NUCLEOTIDE SEQUENCE [LARGE SCALE GENOMIC DNA]</scope>
</reference>
<comment type="subcellular location">
    <subcellularLocation>
        <location evidence="1">Cytoplasm</location>
    </subcellularLocation>
</comment>
<dbReference type="Pfam" id="PF00400">
    <property type="entry name" value="WD40"/>
    <property type="match status" value="2"/>
</dbReference>
<feature type="repeat" description="WD" evidence="8">
    <location>
        <begin position="91"/>
        <end position="125"/>
    </location>
</feature>
<evidence type="ECO:0000256" key="3">
    <source>
        <dbReference type="ARBA" id="ARBA00022574"/>
    </source>
</evidence>
<keyword evidence="5" id="KW-0677">Repeat</keyword>
<comment type="caution">
    <text evidence="10">The sequence shown here is derived from an EMBL/GenBank/DDBJ whole genome shotgun (WGS) entry which is preliminary data.</text>
</comment>
<proteinExistence type="inferred from homology"/>
<dbReference type="PROSITE" id="PS50082">
    <property type="entry name" value="WD_REPEATS_2"/>
    <property type="match status" value="2"/>
</dbReference>
<evidence type="ECO:0000256" key="5">
    <source>
        <dbReference type="ARBA" id="ARBA00022737"/>
    </source>
</evidence>
<dbReference type="GO" id="GO:0030488">
    <property type="term" value="P:tRNA methylation"/>
    <property type="evidence" value="ECO:0007669"/>
    <property type="project" value="TreeGrafter"/>
</dbReference>
<feature type="chain" id="PRO_5043752642" description="tRNA (34-2'-O)-methyltransferase regulator WDR6" evidence="9">
    <location>
        <begin position="20"/>
        <end position="999"/>
    </location>
</feature>
<dbReference type="Proteomes" id="UP000735302">
    <property type="component" value="Unassembled WGS sequence"/>
</dbReference>
<dbReference type="PROSITE" id="PS50294">
    <property type="entry name" value="WD_REPEATS_REGION"/>
    <property type="match status" value="1"/>
</dbReference>
<comment type="similarity">
    <text evidence="6">Belongs to the WD repeat WDR6 family.</text>
</comment>
<keyword evidence="11" id="KW-1185">Reference proteome</keyword>
<accession>A0AAV4CQU4</accession>
<evidence type="ECO:0000256" key="1">
    <source>
        <dbReference type="ARBA" id="ARBA00004496"/>
    </source>
</evidence>
<feature type="repeat" description="WD" evidence="8">
    <location>
        <begin position="173"/>
        <end position="194"/>
    </location>
</feature>
<dbReference type="InterPro" id="IPR015943">
    <property type="entry name" value="WD40/YVTN_repeat-like_dom_sf"/>
</dbReference>
<dbReference type="PANTHER" id="PTHR14344">
    <property type="entry name" value="WD REPEAT PROTEIN"/>
    <property type="match status" value="1"/>
</dbReference>
<keyword evidence="4" id="KW-0819">tRNA processing</keyword>
<dbReference type="InterPro" id="IPR001680">
    <property type="entry name" value="WD40_rpt"/>
</dbReference>
<evidence type="ECO:0000256" key="7">
    <source>
        <dbReference type="ARBA" id="ARBA00040154"/>
    </source>
</evidence>
<gene>
    <name evidence="10" type="ORF">PoB_006073400</name>
</gene>
<evidence type="ECO:0000256" key="9">
    <source>
        <dbReference type="SAM" id="SignalP"/>
    </source>
</evidence>
<dbReference type="GO" id="GO:0005737">
    <property type="term" value="C:cytoplasm"/>
    <property type="evidence" value="ECO:0007669"/>
    <property type="project" value="UniProtKB-SubCell"/>
</dbReference>
<sequence>MAKSSVAILSRCLVGPVTALAICKGKVISDYNPLTFASYSARLLGNLWRNLIFMAGTVFNKVVLWPVGDDVDKNAYSDRKYQEHVDIMHTFEGHKGVIFSIEYHCKLKRLCSVSDDRSIRMWQLKFPESSQFWPSIGDWKQMESHLMFSLYGHVARVWDVVLMSESFASVGEATGGGDASIRVWEVQKSDHLQTSKVLPLHLLENGNDFPRTVKLVNFDTVLIMMNSGSLVKYNLIQERLQVVFSDSKFKSYSVISPCPQQNLCAVGSISGSIRIISITDQCSIQSVDATLFDGKILCLVWISSIHLLCSGPSGECLLLRISEKSITGGTESFSVTVLQRLHLPASKHRWISAACSVGLLNNSTVNPLLVCGDKNGSLFLYPFSNSHNGASTSTCIEPLQSFYRVHGKTGVTSVCERQGIIYTTGRDGFFREWRVQDGLLIQLLGHKVLKGLDWIDQIDWDQDDMRVYGFFSSHFVVYSVSYNQQLLSIHCGGGHRSWDFWSQDHASRFVYLKTGEVCVVECQSQSKQSLLHPLLHGREVCDLKFVPWLKDGFSPIVCSASEDTSISIGIFLNQGGLSHWKPLAVLKGHLSSVRTLSVCSCKAMMAKSSKVPGTSSLLFSGGGRAELRVWRLHLLNCSEAEAVDSKTNEIGSHDNKNSENKLFCEGDNDLISNNSGHHSKELDKSTFICQHEHLCTHFLGEYRHKQRNRSWKVKNLRLDPETRVMAVCASCVPDLVEVNEEYLAAIANKSLGIDQFSHLYILSVAGSDGHLSEYTKQFLLKANEDSALHEDEESEDDYIGFTSKEKQHTVENKDDLQPLLCLKAHQSGINSLHVLQVSECKALVASGGDDNAITLHMLHFFDSQVKVLAKGIKEDAHAAQITGIWLVSSSLLVSTSIDQRISVWKLSFIQESIEIHMIACKYINIADISCMDVFIQGKAMKTLRHLIQAVRDMAVKSLHFSYRTTDHGQVKVMGSSYLAQVPSRMGQHDLEICALICDV</sequence>
<keyword evidence="3 8" id="KW-0853">WD repeat</keyword>
<dbReference type="AlphaFoldDB" id="A0AAV4CQU4"/>
<dbReference type="SMART" id="SM00320">
    <property type="entry name" value="WD40"/>
    <property type="match status" value="7"/>
</dbReference>
<evidence type="ECO:0000256" key="8">
    <source>
        <dbReference type="PROSITE-ProRule" id="PRU00221"/>
    </source>
</evidence>
<evidence type="ECO:0000313" key="10">
    <source>
        <dbReference type="EMBL" id="GFO34229.1"/>
    </source>
</evidence>
<dbReference type="PANTHER" id="PTHR14344:SF3">
    <property type="entry name" value="WD REPEAT-CONTAINING PROTEIN 6"/>
    <property type="match status" value="1"/>
</dbReference>
<evidence type="ECO:0000313" key="11">
    <source>
        <dbReference type="Proteomes" id="UP000735302"/>
    </source>
</evidence>
<feature type="signal peptide" evidence="9">
    <location>
        <begin position="1"/>
        <end position="19"/>
    </location>
</feature>
<keyword evidence="2" id="KW-0963">Cytoplasm</keyword>
<organism evidence="10 11">
    <name type="scientific">Plakobranchus ocellatus</name>
    <dbReference type="NCBI Taxonomy" id="259542"/>
    <lineage>
        <taxon>Eukaryota</taxon>
        <taxon>Metazoa</taxon>
        <taxon>Spiralia</taxon>
        <taxon>Lophotrochozoa</taxon>
        <taxon>Mollusca</taxon>
        <taxon>Gastropoda</taxon>
        <taxon>Heterobranchia</taxon>
        <taxon>Euthyneura</taxon>
        <taxon>Panpulmonata</taxon>
        <taxon>Sacoglossa</taxon>
        <taxon>Placobranchoidea</taxon>
        <taxon>Plakobranchidae</taxon>
        <taxon>Plakobranchus</taxon>
    </lineage>
</organism>
<dbReference type="InterPro" id="IPR036322">
    <property type="entry name" value="WD40_repeat_dom_sf"/>
</dbReference>
<keyword evidence="9" id="KW-0732">Signal</keyword>
<protein>
    <recommendedName>
        <fullName evidence="7">tRNA (34-2'-O)-methyltransferase regulator WDR6</fullName>
    </recommendedName>
</protein>
<dbReference type="SUPFAM" id="SSF50978">
    <property type="entry name" value="WD40 repeat-like"/>
    <property type="match status" value="2"/>
</dbReference>
<dbReference type="InterPro" id="IPR051973">
    <property type="entry name" value="tRNA_Anticodon_Mtase-Reg"/>
</dbReference>